<accession>A0A7Y3SZQ8</accession>
<gene>
    <name evidence="1" type="ORF">HLQ16_20870</name>
</gene>
<evidence type="ECO:0000313" key="2">
    <source>
        <dbReference type="Proteomes" id="UP000531659"/>
    </source>
</evidence>
<comment type="caution">
    <text evidence="1">The sequence shown here is derived from an EMBL/GenBank/DDBJ whole genome shotgun (WGS) entry which is preliminary data.</text>
</comment>
<dbReference type="GeneID" id="83592392"/>
<dbReference type="EMBL" id="JABEYB010000022">
    <property type="protein sequence ID" value="NNU78369.1"/>
    <property type="molecule type" value="Genomic_DNA"/>
</dbReference>
<evidence type="ECO:0000313" key="1">
    <source>
        <dbReference type="EMBL" id="NNU78369.1"/>
    </source>
</evidence>
<protein>
    <submittedName>
        <fullName evidence="1">Uncharacterized protein</fullName>
    </submittedName>
</protein>
<name>A0A7Y3SZQ8_9CLOT</name>
<dbReference type="Proteomes" id="UP000531659">
    <property type="component" value="Unassembled WGS sequence"/>
</dbReference>
<sequence>MKILSDYLKLGNEIDLMDAFDPLLDLDANYFINIKRIKDTSVDEFKGAYDKINNFFKGIGILLANSKSKDDRFYREAIRKFDFPEVNGICLGYSKGNHGSGFGKELAAKIIKDAKDIIDAGINEPEIFHLVGLFEENVGPDRLSDMFATLLEKEIEEYTKRINKQLVINPITYPELDFEGEYLINPFKKGRILLLPKDILHELPIAKDWEDIDRVCCEIEAIRNDVNSILGEEWKKLSVKVKKAFIRDNVMKNPILLKSLLDDYKKLGVERYDFDSDTLGEYKVARYSGVLASENPLEIAKNLRTSLAITEKLCYKFKDLVENNKLYEILYNEDGKPRKEKIAQLSFYGIAEAYCQANDLDISPESNGGRGPVDFKMSNGYKDRTLVEIKLTTNPQLVHGLKTQLYEYSKAEKTEKLIYLVIDNGGPQSRIEEMYATYNEIKDADIKPILVFIDAKPKKSASKY</sequence>
<dbReference type="AlphaFoldDB" id="A0A7Y3SZQ8"/>
<dbReference type="RefSeq" id="WP_171298939.1">
    <property type="nucleotide sequence ID" value="NZ_CP077615.1"/>
</dbReference>
<proteinExistence type="predicted"/>
<organism evidence="1 2">
    <name type="scientific">Clostridium estertheticum</name>
    <dbReference type="NCBI Taxonomy" id="238834"/>
    <lineage>
        <taxon>Bacteria</taxon>
        <taxon>Bacillati</taxon>
        <taxon>Bacillota</taxon>
        <taxon>Clostridia</taxon>
        <taxon>Eubacteriales</taxon>
        <taxon>Clostridiaceae</taxon>
        <taxon>Clostridium</taxon>
    </lineage>
</organism>
<reference evidence="1 2" key="1">
    <citation type="submission" date="2020-05" db="EMBL/GenBank/DDBJ databases">
        <title>Complete genome of Clostridium estertheticum subspecies estertheticum, isolated from Vacuum packed lamb meat from New Zealand imported to Switzerland.</title>
        <authorList>
            <person name="Wambui J."/>
            <person name="Stevens M.J.A."/>
            <person name="Stephan R."/>
        </authorList>
    </citation>
    <scope>NUCLEOTIDE SEQUENCE [LARGE SCALE GENOMIC DNA]</scope>
    <source>
        <strain evidence="1 2">CEST001</strain>
    </source>
</reference>